<comment type="caution">
    <text evidence="1">The sequence shown here is derived from an EMBL/GenBank/DDBJ whole genome shotgun (WGS) entry which is preliminary data.</text>
</comment>
<gene>
    <name evidence="1" type="ORF">FHS82_001515</name>
</gene>
<dbReference type="EMBL" id="JAASQI010000003">
    <property type="protein sequence ID" value="NIJ57679.1"/>
    <property type="molecule type" value="Genomic_DNA"/>
</dbReference>
<dbReference type="SUPFAM" id="SSF49464">
    <property type="entry name" value="Carboxypeptidase regulatory domain-like"/>
    <property type="match status" value="1"/>
</dbReference>
<proteinExistence type="predicted"/>
<dbReference type="Proteomes" id="UP001429580">
    <property type="component" value="Unassembled WGS sequence"/>
</dbReference>
<organism evidence="1 2">
    <name type="scientific">Pseudochelatococcus lubricantis</name>
    <dbReference type="NCBI Taxonomy" id="1538102"/>
    <lineage>
        <taxon>Bacteria</taxon>
        <taxon>Pseudomonadati</taxon>
        <taxon>Pseudomonadota</taxon>
        <taxon>Alphaproteobacteria</taxon>
        <taxon>Hyphomicrobiales</taxon>
        <taxon>Chelatococcaceae</taxon>
        <taxon>Pseudochelatococcus</taxon>
    </lineage>
</organism>
<dbReference type="RefSeq" id="WP_166950529.1">
    <property type="nucleotide sequence ID" value="NZ_JAASQI010000003.1"/>
</dbReference>
<keyword evidence="2" id="KW-1185">Reference proteome</keyword>
<evidence type="ECO:0000313" key="1">
    <source>
        <dbReference type="EMBL" id="NIJ57679.1"/>
    </source>
</evidence>
<name>A0ABX0UXJ8_9HYPH</name>
<protein>
    <recommendedName>
        <fullName evidence="3">Carboxypeptidase regulatory-like domain-containing protein</fullName>
    </recommendedName>
</protein>
<sequence>MASLAQSLAAFHQWLGDAIAPEPVHLLSMPDLSAPARLPTGGAGLLLCNVQPKTGPLGRRNIALVEVSLLLFVAEADCLKAAALAGDLAFLLEEGRWRDGAGDSQEVGLDTRDAALAMSRQCGLPPCLAMLLHVPFARERQTVAARPVLAPPRVVSEALADLHGELVGTTAAGRRLPLAEADIAVVGQQQQVRTDHRGRFHLTGLPGGRAIKLVVGFKTARHEVIVPAHGTITVEMPIDGLMQ</sequence>
<dbReference type="InterPro" id="IPR008969">
    <property type="entry name" value="CarboxyPept-like_regulatory"/>
</dbReference>
<accession>A0ABX0UXJ8</accession>
<evidence type="ECO:0008006" key="3">
    <source>
        <dbReference type="Google" id="ProtNLM"/>
    </source>
</evidence>
<reference evidence="1 2" key="1">
    <citation type="submission" date="2020-03" db="EMBL/GenBank/DDBJ databases">
        <title>Genomic Encyclopedia of Type Strains, Phase IV (KMG-IV): sequencing the most valuable type-strain genomes for metagenomic binning, comparative biology and taxonomic classification.</title>
        <authorList>
            <person name="Goeker M."/>
        </authorList>
    </citation>
    <scope>NUCLEOTIDE SEQUENCE [LARGE SCALE GENOMIC DNA]</scope>
    <source>
        <strain evidence="1 2">DSM 103870</strain>
    </source>
</reference>
<evidence type="ECO:0000313" key="2">
    <source>
        <dbReference type="Proteomes" id="UP001429580"/>
    </source>
</evidence>